<organism evidence="1 2">
    <name type="scientific">Tranquillimonas alkanivorans</name>
    <dbReference type="NCBI Taxonomy" id="441119"/>
    <lineage>
        <taxon>Bacteria</taxon>
        <taxon>Pseudomonadati</taxon>
        <taxon>Pseudomonadota</taxon>
        <taxon>Alphaproteobacteria</taxon>
        <taxon>Rhodobacterales</taxon>
        <taxon>Roseobacteraceae</taxon>
        <taxon>Tranquillimonas</taxon>
    </lineage>
</organism>
<reference evidence="1 2" key="1">
    <citation type="submission" date="2016-10" db="EMBL/GenBank/DDBJ databases">
        <authorList>
            <person name="de Groot N.N."/>
        </authorList>
    </citation>
    <scope>NUCLEOTIDE SEQUENCE [LARGE SCALE GENOMIC DNA]</scope>
    <source>
        <strain evidence="1 2">DSM 19547</strain>
    </source>
</reference>
<sequence>MDESVEKVSSGATRQEGGALLLFPCRPEARADAGAVLQITFGTQKLVLELRPRSRAPTKRAAPLKGLIPFDLPAREACTMTRAWKRIGQ</sequence>
<keyword evidence="2" id="KW-1185">Reference proteome</keyword>
<protein>
    <submittedName>
        <fullName evidence="1">Uncharacterized protein</fullName>
    </submittedName>
</protein>
<dbReference type="Proteomes" id="UP000199356">
    <property type="component" value="Unassembled WGS sequence"/>
</dbReference>
<evidence type="ECO:0000313" key="1">
    <source>
        <dbReference type="EMBL" id="SFQ23764.1"/>
    </source>
</evidence>
<dbReference type="STRING" id="441119.SAMN04488047_1606"/>
<dbReference type="EMBL" id="FOXA01000060">
    <property type="protein sequence ID" value="SFQ23764.1"/>
    <property type="molecule type" value="Genomic_DNA"/>
</dbReference>
<gene>
    <name evidence="1" type="ORF">SAMN04488047_1606</name>
</gene>
<name>A0A1I5WVP3_9RHOB</name>
<dbReference type="RefSeq" id="WP_093425966.1">
    <property type="nucleotide sequence ID" value="NZ_FOXA01000060.1"/>
</dbReference>
<dbReference type="AlphaFoldDB" id="A0A1I5WVP3"/>
<proteinExistence type="predicted"/>
<accession>A0A1I5WVP3</accession>
<evidence type="ECO:0000313" key="2">
    <source>
        <dbReference type="Proteomes" id="UP000199356"/>
    </source>
</evidence>